<evidence type="ECO:0000256" key="5">
    <source>
        <dbReference type="ARBA" id="ARBA00023136"/>
    </source>
</evidence>
<reference evidence="7 8" key="2">
    <citation type="submission" date="2020-06" db="EMBL/GenBank/DDBJ databases">
        <title>Antribacter stalactiti gen. nov., sp. nov., a new member of the family Nacardiaceae isolated from a cave.</title>
        <authorList>
            <person name="Kim I.S."/>
        </authorList>
    </citation>
    <scope>NUCLEOTIDE SEQUENCE [LARGE SCALE GENOMIC DNA]</scope>
    <source>
        <strain evidence="7 8">YC2-7</strain>
    </source>
</reference>
<organism evidence="7 8">
    <name type="scientific">Antrihabitans stalactiti</name>
    <dbReference type="NCBI Taxonomy" id="2584121"/>
    <lineage>
        <taxon>Bacteria</taxon>
        <taxon>Bacillati</taxon>
        <taxon>Actinomycetota</taxon>
        <taxon>Actinomycetes</taxon>
        <taxon>Mycobacteriales</taxon>
        <taxon>Nocardiaceae</taxon>
        <taxon>Antrihabitans</taxon>
    </lineage>
</organism>
<dbReference type="AlphaFoldDB" id="A0A848KRT0"/>
<comment type="subcellular location">
    <subcellularLocation>
        <location evidence="1">Cell membrane</location>
        <topology evidence="1">Multi-pass membrane protein</topology>
    </subcellularLocation>
</comment>
<evidence type="ECO:0000313" key="7">
    <source>
        <dbReference type="EMBL" id="NMN98990.1"/>
    </source>
</evidence>
<dbReference type="Pfam" id="PF03899">
    <property type="entry name" value="ATP-synt_I"/>
    <property type="match status" value="1"/>
</dbReference>
<evidence type="ECO:0000313" key="8">
    <source>
        <dbReference type="Proteomes" id="UP000535543"/>
    </source>
</evidence>
<evidence type="ECO:0008006" key="9">
    <source>
        <dbReference type="Google" id="ProtNLM"/>
    </source>
</evidence>
<feature type="transmembrane region" description="Helical" evidence="6">
    <location>
        <begin position="7"/>
        <end position="24"/>
    </location>
</feature>
<dbReference type="InterPro" id="IPR005598">
    <property type="entry name" value="ATP_synth_I"/>
</dbReference>
<accession>A0A848KRT0</accession>
<gene>
    <name evidence="7" type="ORF">FGL95_28540</name>
</gene>
<feature type="transmembrane region" description="Helical" evidence="6">
    <location>
        <begin position="30"/>
        <end position="48"/>
    </location>
</feature>
<comment type="caution">
    <text evidence="7">The sequence shown here is derived from an EMBL/GenBank/DDBJ whole genome shotgun (WGS) entry which is preliminary data.</text>
</comment>
<feature type="transmembrane region" description="Helical" evidence="6">
    <location>
        <begin position="69"/>
        <end position="87"/>
    </location>
</feature>
<feature type="transmembrane region" description="Helical" evidence="6">
    <location>
        <begin position="93"/>
        <end position="114"/>
    </location>
</feature>
<keyword evidence="4 6" id="KW-1133">Transmembrane helix</keyword>
<dbReference type="EMBL" id="VCQU01000013">
    <property type="protein sequence ID" value="NMN98990.1"/>
    <property type="molecule type" value="Genomic_DNA"/>
</dbReference>
<evidence type="ECO:0000256" key="4">
    <source>
        <dbReference type="ARBA" id="ARBA00022989"/>
    </source>
</evidence>
<evidence type="ECO:0000256" key="6">
    <source>
        <dbReference type="SAM" id="Phobius"/>
    </source>
</evidence>
<name>A0A848KRT0_9NOCA</name>
<keyword evidence="3 6" id="KW-0812">Transmembrane</keyword>
<protein>
    <recommendedName>
        <fullName evidence="9">ATP synthase subunit I</fullName>
    </recommendedName>
</protein>
<keyword evidence="5 6" id="KW-0472">Membrane</keyword>
<proteinExistence type="predicted"/>
<keyword evidence="8" id="KW-1185">Reference proteome</keyword>
<evidence type="ECO:0000256" key="1">
    <source>
        <dbReference type="ARBA" id="ARBA00004651"/>
    </source>
</evidence>
<reference evidence="7 8" key="1">
    <citation type="submission" date="2019-05" db="EMBL/GenBank/DDBJ databases">
        <authorList>
            <person name="Lee S.D."/>
        </authorList>
    </citation>
    <scope>NUCLEOTIDE SEQUENCE [LARGE SCALE GENOMIC DNA]</scope>
    <source>
        <strain evidence="7 8">YC2-7</strain>
    </source>
</reference>
<dbReference type="Proteomes" id="UP000535543">
    <property type="component" value="Unassembled WGS sequence"/>
</dbReference>
<sequence>MNLRLPGIISIVAGIIALMVSGVLDHLVMGLLICVGLALGLLNMWLVKGAVLRVTAQVHPSKQQMAMSSASRLLVITAFALMIGFLLRPDGIGVFVGLAISQVVLILTTTVPALKGLRQQS</sequence>
<keyword evidence="2" id="KW-1003">Cell membrane</keyword>
<evidence type="ECO:0000256" key="3">
    <source>
        <dbReference type="ARBA" id="ARBA00022692"/>
    </source>
</evidence>
<evidence type="ECO:0000256" key="2">
    <source>
        <dbReference type="ARBA" id="ARBA00022475"/>
    </source>
</evidence>